<keyword evidence="2" id="KW-1185">Reference proteome</keyword>
<gene>
    <name evidence="1" type="ORF">CLIB1444_03S11782</name>
</gene>
<protein>
    <submittedName>
        <fullName evidence="1">Uncharacterized protein</fullName>
    </submittedName>
</protein>
<dbReference type="Proteomes" id="UP001152531">
    <property type="component" value="Unassembled WGS sequence"/>
</dbReference>
<accession>A0ACA9Y626</accession>
<dbReference type="EMBL" id="CALSDN010000003">
    <property type="protein sequence ID" value="CAH6720433.1"/>
    <property type="molecule type" value="Genomic_DNA"/>
</dbReference>
<evidence type="ECO:0000313" key="1">
    <source>
        <dbReference type="EMBL" id="CAH6720433.1"/>
    </source>
</evidence>
<name>A0ACA9Y626_9ASCO</name>
<organism evidence="1 2">
    <name type="scientific">[Candida] jaroonii</name>
    <dbReference type="NCBI Taxonomy" id="467808"/>
    <lineage>
        <taxon>Eukaryota</taxon>
        <taxon>Fungi</taxon>
        <taxon>Dikarya</taxon>
        <taxon>Ascomycota</taxon>
        <taxon>Saccharomycotina</taxon>
        <taxon>Pichiomycetes</taxon>
        <taxon>Debaryomycetaceae</taxon>
        <taxon>Yamadazyma</taxon>
    </lineage>
</organism>
<reference evidence="1" key="1">
    <citation type="submission" date="2022-06" db="EMBL/GenBank/DDBJ databases">
        <authorList>
            <person name="Legras J.-L."/>
            <person name="Devillers H."/>
            <person name="Grondin C."/>
        </authorList>
    </citation>
    <scope>NUCLEOTIDE SEQUENCE</scope>
    <source>
        <strain evidence="1">CLIB 1444</strain>
    </source>
</reference>
<proteinExistence type="predicted"/>
<evidence type="ECO:0000313" key="2">
    <source>
        <dbReference type="Proteomes" id="UP001152531"/>
    </source>
</evidence>
<sequence length="599" mass="69094">MSYTSITIPNRFNTTAQTNSSNAFGSGNQGIQLTTRIVMSLKSQIPSEVDWALMAISTQSCHKPETIKFETEEYLANELVRYSFIPYHLIHGGKYGELNSELFISSCNSLLSIKNLIQDLDNQQFISQIEVLKKDLTMSLKFLSEYLYSTKYENVYKLNEFKNELNESFIYLIDILSILTCYYVDNHKHDQLFEILLKLSLTINDKYLIINIISCLTHLLYIKDDSEEDSKRKDKESTPIIKTSNNCINAITDEILIKFSNYLLINDYQLNEVVLLFFKEFLLSKSLHANTKSVKDSQFLRFKELINLKDIKHNLFKKLPILILESLPLNNSTKPIIQSSLIPRSSNLNVPVEANLLPLNLYNVIAKFPEPLRATTWLRCCYKPFINHELSDNGIDPINEGKIQPGEVTQLSLWKAYEKQFSRTYNKDIVNQPLMPAVDFIKNVTSGAFPQATAMVVVLDETTQKKKFIIRGIQPRQFTVDIDTANYDALIKKPEESLKTDETLPLGAMDVEDFDKQLTDYSQGLVSTNVFINNLSDLNLLSKDLLDYIINESMKLDNFQDLINIFRLYNKSWLPEIVYKNPNLLESEIIDNNWLKYLI</sequence>
<comment type="caution">
    <text evidence="1">The sequence shown here is derived from an EMBL/GenBank/DDBJ whole genome shotgun (WGS) entry which is preliminary data.</text>
</comment>